<dbReference type="InterPro" id="IPR022476">
    <property type="entry name" value="Spore_YabP/YqfC"/>
</dbReference>
<dbReference type="GO" id="GO:0030435">
    <property type="term" value="P:sporulation resulting in formation of a cellular spore"/>
    <property type="evidence" value="ECO:0007669"/>
    <property type="project" value="InterPro"/>
</dbReference>
<dbReference type="InterPro" id="IPR012504">
    <property type="entry name" value="Spore_YabP"/>
</dbReference>
<name>A0A1N7MIX5_9BACL</name>
<gene>
    <name evidence="1" type="ORF">SAMN05421799_105186</name>
</gene>
<dbReference type="Proteomes" id="UP000186156">
    <property type="component" value="Unassembled WGS sequence"/>
</dbReference>
<reference evidence="2" key="1">
    <citation type="submission" date="2017-01" db="EMBL/GenBank/DDBJ databases">
        <authorList>
            <person name="Varghese N."/>
            <person name="Submissions S."/>
        </authorList>
    </citation>
    <scope>NUCLEOTIDE SEQUENCE [LARGE SCALE GENOMIC DNA]</scope>
    <source>
        <strain evidence="2">DSM 16176</strain>
    </source>
</reference>
<dbReference type="RefSeq" id="WP_076346762.1">
    <property type="nucleotide sequence ID" value="NZ_FTOO01000005.1"/>
</dbReference>
<dbReference type="AlphaFoldDB" id="A0A1N7MIX5"/>
<dbReference type="PIRSF" id="PIRSF011576">
    <property type="entry name" value="YabP"/>
    <property type="match status" value="1"/>
</dbReference>
<accession>A0A1N7MIX5</accession>
<dbReference type="OrthoDB" id="9795125at2"/>
<organism evidence="1 2">
    <name type="scientific">Alicyclobacillus vulcanalis</name>
    <dbReference type="NCBI Taxonomy" id="252246"/>
    <lineage>
        <taxon>Bacteria</taxon>
        <taxon>Bacillati</taxon>
        <taxon>Bacillota</taxon>
        <taxon>Bacilli</taxon>
        <taxon>Bacillales</taxon>
        <taxon>Alicyclobacillaceae</taxon>
        <taxon>Alicyclobacillus</taxon>
    </lineage>
</organism>
<dbReference type="Pfam" id="PF07873">
    <property type="entry name" value="YabP"/>
    <property type="match status" value="1"/>
</dbReference>
<protein>
    <submittedName>
        <fullName evidence="1">Sporulation protein YabP</fullName>
    </submittedName>
</protein>
<evidence type="ECO:0000313" key="2">
    <source>
        <dbReference type="Proteomes" id="UP000186156"/>
    </source>
</evidence>
<sequence length="86" mass="9687">MEPAEGHDVRILARREIEVTGVERLEQFDAEAFVLATRAGELCVEGQGLAIKAFDRQAGVIRIEGEIGALTYGDHRRRARWGRIWP</sequence>
<dbReference type="Gene3D" id="2.60.40.2000">
    <property type="match status" value="1"/>
</dbReference>
<dbReference type="InterPro" id="IPR038705">
    <property type="entry name" value="YabP_sf"/>
</dbReference>
<keyword evidence="2" id="KW-1185">Reference proteome</keyword>
<dbReference type="STRING" id="252246.SAMN05421799_105186"/>
<dbReference type="EMBL" id="FTOO01000005">
    <property type="protein sequence ID" value="SIS86027.1"/>
    <property type="molecule type" value="Genomic_DNA"/>
</dbReference>
<proteinExistence type="predicted"/>
<evidence type="ECO:0000313" key="1">
    <source>
        <dbReference type="EMBL" id="SIS86027.1"/>
    </source>
</evidence>